<protein>
    <recommendedName>
        <fullName evidence="4">SH3 domain-containing protein</fullName>
    </recommendedName>
</protein>
<evidence type="ECO:0000313" key="6">
    <source>
        <dbReference type="Proteomes" id="UP001153620"/>
    </source>
</evidence>
<dbReference type="PRINTS" id="PR00452">
    <property type="entry name" value="SH3DOMAIN"/>
</dbReference>
<name>A0A9N9RR49_9DIPT</name>
<dbReference type="Proteomes" id="UP001153620">
    <property type="component" value="Chromosome 2"/>
</dbReference>
<keyword evidence="6" id="KW-1185">Reference proteome</keyword>
<sequence>MSDIKDINVKEQKFILENENFEMLKALYDFKAVYPKTISFEEGDLFLLHQTSARQRNWWQVVNERGNIGFVPSNYVEKLKVEPAYLLEFIETAIENLKHSDEKEINNIISREQLISNLIDKKKNLEKVMIGDVELRNLPEQPLPKEKKHKSKVGNGSVKHQIEEQEEQEPDITQETKIKHSKSKPENAPKKSMSTSSVGAIPPQMIQESPSMNVLASKLEDVSSPSNPPDTSLLSEVSSGETITTITITSTTDDATIVTKELELDDEEMNAAPTSDATMADIKEEKSDASKSSSNEKVVANGGCKNVVKHDVIIVEEQDVYQIVESIRKNTNLSHELSQLALRVVIDEMEALIPESAKYLDPIAIHLTNPLTVPDNLLGQTHDAQRLRNLFSELADAKNDSEQRSWMLYEDEIDLTNYLTELIRILVDADPKICRYEMSCDAYHSVNNLVLYYQMETRWNIRKLLLKTFKAMCLLDVTCVDLLIGSVLPLELVQDMLSNPENLEKLSELSVMLIMIFSAGHKMPIAHFDLMKHDFVLFMLNLIENPLEDDQTEFLSDVMINLLLAFNLQFDNFTENTILEAMQQIKTSKSFTEKILLLINREEDPVFVLKHTKPPINSVLKILVDLFSIPETTILFYTNDIKVLIDILVRQLSDLCAGDPIRKWYLELCRRILRNTDYAEHQHRALDLMKIFTRIFCEETVESAGDQQIVREISNEFPHIFKA</sequence>
<feature type="compositionally biased region" description="Basic and acidic residues" evidence="3">
    <location>
        <begin position="174"/>
        <end position="189"/>
    </location>
</feature>
<proteinExistence type="predicted"/>
<organism evidence="5 6">
    <name type="scientific">Chironomus riparius</name>
    <dbReference type="NCBI Taxonomy" id="315576"/>
    <lineage>
        <taxon>Eukaryota</taxon>
        <taxon>Metazoa</taxon>
        <taxon>Ecdysozoa</taxon>
        <taxon>Arthropoda</taxon>
        <taxon>Hexapoda</taxon>
        <taxon>Insecta</taxon>
        <taxon>Pterygota</taxon>
        <taxon>Neoptera</taxon>
        <taxon>Endopterygota</taxon>
        <taxon>Diptera</taxon>
        <taxon>Nematocera</taxon>
        <taxon>Chironomoidea</taxon>
        <taxon>Chironomidae</taxon>
        <taxon>Chironominae</taxon>
        <taxon>Chironomus</taxon>
    </lineage>
</organism>
<dbReference type="PANTHER" id="PTHR13357">
    <property type="entry name" value="SH3 ADAPTER PROTEIN SPIN90 NCK INTERACTING PROTEIN WITH SH3 DOMAIN"/>
    <property type="match status" value="1"/>
</dbReference>
<dbReference type="InterPro" id="IPR035514">
    <property type="entry name" value="SPIN90_SH3"/>
</dbReference>
<dbReference type="EMBL" id="OU895878">
    <property type="protein sequence ID" value="CAG9801698.1"/>
    <property type="molecule type" value="Genomic_DNA"/>
</dbReference>
<dbReference type="SMART" id="SM00326">
    <property type="entry name" value="SH3"/>
    <property type="match status" value="1"/>
</dbReference>
<dbReference type="PROSITE" id="PS50002">
    <property type="entry name" value="SH3"/>
    <property type="match status" value="1"/>
</dbReference>
<dbReference type="AlphaFoldDB" id="A0A9N9RR49"/>
<reference evidence="5" key="1">
    <citation type="submission" date="2022-01" db="EMBL/GenBank/DDBJ databases">
        <authorList>
            <person name="King R."/>
        </authorList>
    </citation>
    <scope>NUCLEOTIDE SEQUENCE</scope>
</reference>
<dbReference type="GO" id="GO:0071933">
    <property type="term" value="F:Arp2/3 complex binding"/>
    <property type="evidence" value="ECO:0007669"/>
    <property type="project" value="TreeGrafter"/>
</dbReference>
<feature type="domain" description="SH3" evidence="4">
    <location>
        <begin position="19"/>
        <end position="81"/>
    </location>
</feature>
<dbReference type="InterPro" id="IPR001452">
    <property type="entry name" value="SH3_domain"/>
</dbReference>
<reference evidence="5" key="2">
    <citation type="submission" date="2022-10" db="EMBL/GenBank/DDBJ databases">
        <authorList>
            <consortium name="ENA_rothamsted_submissions"/>
            <consortium name="culmorum"/>
            <person name="King R."/>
        </authorList>
    </citation>
    <scope>NUCLEOTIDE SEQUENCE</scope>
</reference>
<dbReference type="SUPFAM" id="SSF50044">
    <property type="entry name" value="SH3-domain"/>
    <property type="match status" value="1"/>
</dbReference>
<accession>A0A9N9RR49</accession>
<evidence type="ECO:0000256" key="3">
    <source>
        <dbReference type="SAM" id="MobiDB-lite"/>
    </source>
</evidence>
<feature type="region of interest" description="Disordered" evidence="3">
    <location>
        <begin position="140"/>
        <end position="203"/>
    </location>
</feature>
<dbReference type="Pfam" id="PF00018">
    <property type="entry name" value="SH3_1"/>
    <property type="match status" value="1"/>
</dbReference>
<evidence type="ECO:0000313" key="5">
    <source>
        <dbReference type="EMBL" id="CAG9801698.1"/>
    </source>
</evidence>
<dbReference type="InterPro" id="IPR036028">
    <property type="entry name" value="SH3-like_dom_sf"/>
</dbReference>
<evidence type="ECO:0000259" key="4">
    <source>
        <dbReference type="PROSITE" id="PS50002"/>
    </source>
</evidence>
<dbReference type="InterPro" id="IPR030125">
    <property type="entry name" value="SPIN90/Ldb17"/>
</dbReference>
<keyword evidence="1 2" id="KW-0728">SH3 domain</keyword>
<dbReference type="Gene3D" id="2.30.30.40">
    <property type="entry name" value="SH3 Domains"/>
    <property type="match status" value="1"/>
</dbReference>
<dbReference type="CDD" id="cd11849">
    <property type="entry name" value="SH3_SPIN90"/>
    <property type="match status" value="1"/>
</dbReference>
<gene>
    <name evidence="5" type="ORF">CHIRRI_LOCUS4620</name>
</gene>
<dbReference type="Pfam" id="PF09431">
    <property type="entry name" value="SPIN90_LRD"/>
    <property type="match status" value="1"/>
</dbReference>
<dbReference type="GO" id="GO:0006897">
    <property type="term" value="P:endocytosis"/>
    <property type="evidence" value="ECO:0007669"/>
    <property type="project" value="TreeGrafter"/>
</dbReference>
<dbReference type="PANTHER" id="PTHR13357:SF1">
    <property type="entry name" value="NCK-INTERACTING PROTEIN WITH SH3 DOMAIN"/>
    <property type="match status" value="1"/>
</dbReference>
<feature type="region of interest" description="Disordered" evidence="3">
    <location>
        <begin position="267"/>
        <end position="297"/>
    </location>
</feature>
<dbReference type="InterPro" id="IPR018556">
    <property type="entry name" value="SPIN90/Ldb17_LRD"/>
</dbReference>
<evidence type="ECO:0000256" key="1">
    <source>
        <dbReference type="ARBA" id="ARBA00022443"/>
    </source>
</evidence>
<evidence type="ECO:0000256" key="2">
    <source>
        <dbReference type="PROSITE-ProRule" id="PRU00192"/>
    </source>
</evidence>
<dbReference type="OrthoDB" id="445362at2759"/>